<gene>
    <name evidence="2" type="ORF">PLEPLA_LOCUS37146</name>
</gene>
<evidence type="ECO:0000313" key="3">
    <source>
        <dbReference type="Proteomes" id="UP001153269"/>
    </source>
</evidence>
<evidence type="ECO:0000313" key="2">
    <source>
        <dbReference type="EMBL" id="CAB1449463.1"/>
    </source>
</evidence>
<feature type="region of interest" description="Disordered" evidence="1">
    <location>
        <begin position="375"/>
        <end position="415"/>
    </location>
</feature>
<feature type="compositionally biased region" description="Basic and acidic residues" evidence="1">
    <location>
        <begin position="211"/>
        <end position="222"/>
    </location>
</feature>
<dbReference type="Proteomes" id="UP001153269">
    <property type="component" value="Unassembled WGS sequence"/>
</dbReference>
<name>A0A9N7VEJ0_PLEPL</name>
<dbReference type="EMBL" id="CADEAL010004016">
    <property type="protein sequence ID" value="CAB1449463.1"/>
    <property type="molecule type" value="Genomic_DNA"/>
</dbReference>
<feature type="compositionally biased region" description="Low complexity" evidence="1">
    <location>
        <begin position="122"/>
        <end position="133"/>
    </location>
</feature>
<feature type="region of interest" description="Disordered" evidence="1">
    <location>
        <begin position="118"/>
        <end position="222"/>
    </location>
</feature>
<evidence type="ECO:0000256" key="1">
    <source>
        <dbReference type="SAM" id="MobiDB-lite"/>
    </source>
</evidence>
<proteinExistence type="predicted"/>
<dbReference type="AlphaFoldDB" id="A0A9N7VEJ0"/>
<reference evidence="2" key="1">
    <citation type="submission" date="2020-03" db="EMBL/GenBank/DDBJ databases">
        <authorList>
            <person name="Weist P."/>
        </authorList>
    </citation>
    <scope>NUCLEOTIDE SEQUENCE</scope>
</reference>
<comment type="caution">
    <text evidence="2">The sequence shown here is derived from an EMBL/GenBank/DDBJ whole genome shotgun (WGS) entry which is preliminary data.</text>
</comment>
<protein>
    <submittedName>
        <fullName evidence="2">Uncharacterized protein</fullName>
    </submittedName>
</protein>
<keyword evidence="3" id="KW-1185">Reference proteome</keyword>
<accession>A0A9N7VEJ0</accession>
<feature type="compositionally biased region" description="Basic residues" evidence="1">
    <location>
        <begin position="168"/>
        <end position="179"/>
    </location>
</feature>
<sequence length="415" mass="45070">MEGTLRRRRGESNWQNVNEPRCRGDTVHGRRLQMKNAFEQRFRAGHGGFEENLKCEVGNSQVEGSDRAGAGGRSASLCAWKRRQAVCCQECVLCECVGAFIPGDVMLLEQTVLREGRPPPAAGAATPAVPGQPRANASDTADANARSPPAPRLGRADVTQLPSTSHERMHHHHHRHHQRLLASLTGSRAGMPRRRHPTCEERGGGGGGGASRRDGEGEDGRKECTVWERLSIFRTPSIASPSSLRGAHLSRTNTTATHMPHAQTHKHMHTLIPDPSPPLPCTRYSSVPPSQRHGSYLQGGGRPVSITSQYKGPGRQGLAVGMGDNGIEVICLSIFLPPLQIRLSEKPNRKERGRNQARGGTRLMRRGGRRTIPTAHAVSRAGGQGVPEVRGEGSPRGNLTDYRLFEKGNKGQCRG</sequence>
<organism evidence="2 3">
    <name type="scientific">Pleuronectes platessa</name>
    <name type="common">European plaice</name>
    <dbReference type="NCBI Taxonomy" id="8262"/>
    <lineage>
        <taxon>Eukaryota</taxon>
        <taxon>Metazoa</taxon>
        <taxon>Chordata</taxon>
        <taxon>Craniata</taxon>
        <taxon>Vertebrata</taxon>
        <taxon>Euteleostomi</taxon>
        <taxon>Actinopterygii</taxon>
        <taxon>Neopterygii</taxon>
        <taxon>Teleostei</taxon>
        <taxon>Neoteleostei</taxon>
        <taxon>Acanthomorphata</taxon>
        <taxon>Carangaria</taxon>
        <taxon>Pleuronectiformes</taxon>
        <taxon>Pleuronectoidei</taxon>
        <taxon>Pleuronectidae</taxon>
        <taxon>Pleuronectes</taxon>
    </lineage>
</organism>
<feature type="region of interest" description="Disordered" evidence="1">
    <location>
        <begin position="1"/>
        <end position="20"/>
    </location>
</feature>